<evidence type="ECO:0000313" key="3">
    <source>
        <dbReference type="EMBL" id="JAT42283.1"/>
    </source>
</evidence>
<feature type="repeat" description="PPR" evidence="2">
    <location>
        <begin position="253"/>
        <end position="287"/>
    </location>
</feature>
<dbReference type="InterPro" id="IPR051240">
    <property type="entry name" value="Mito_RNA-Proc/Resp"/>
</dbReference>
<dbReference type="GO" id="GO:0003729">
    <property type="term" value="F:mRNA binding"/>
    <property type="evidence" value="ECO:0007669"/>
    <property type="project" value="TreeGrafter"/>
</dbReference>
<dbReference type="EMBL" id="GDJX01025653">
    <property type="protein sequence ID" value="JAT42283.1"/>
    <property type="molecule type" value="Transcribed_RNA"/>
</dbReference>
<dbReference type="PANTHER" id="PTHR47933">
    <property type="entry name" value="PENTATRICOPEPTIDE REPEAT-CONTAINING PROTEIN 1, MITOCHONDRIAL"/>
    <property type="match status" value="1"/>
</dbReference>
<evidence type="ECO:0000256" key="1">
    <source>
        <dbReference type="ARBA" id="ARBA00022737"/>
    </source>
</evidence>
<dbReference type="Pfam" id="PF01535">
    <property type="entry name" value="PPR"/>
    <property type="match status" value="2"/>
</dbReference>
<keyword evidence="1" id="KW-0677">Repeat</keyword>
<dbReference type="NCBIfam" id="TIGR00756">
    <property type="entry name" value="PPR"/>
    <property type="match status" value="7"/>
</dbReference>
<evidence type="ECO:0000256" key="2">
    <source>
        <dbReference type="PROSITE-ProRule" id="PRU00708"/>
    </source>
</evidence>
<feature type="repeat" description="PPR" evidence="2">
    <location>
        <begin position="393"/>
        <end position="427"/>
    </location>
</feature>
<organism evidence="3">
    <name type="scientific">Anthurium amnicola</name>
    <dbReference type="NCBI Taxonomy" id="1678845"/>
    <lineage>
        <taxon>Eukaryota</taxon>
        <taxon>Viridiplantae</taxon>
        <taxon>Streptophyta</taxon>
        <taxon>Embryophyta</taxon>
        <taxon>Tracheophyta</taxon>
        <taxon>Spermatophyta</taxon>
        <taxon>Magnoliopsida</taxon>
        <taxon>Liliopsida</taxon>
        <taxon>Araceae</taxon>
        <taxon>Pothoideae</taxon>
        <taxon>Potheae</taxon>
        <taxon>Anthurium</taxon>
    </lineage>
</organism>
<feature type="repeat" description="PPR" evidence="2">
    <location>
        <begin position="497"/>
        <end position="531"/>
    </location>
</feature>
<dbReference type="SUPFAM" id="SSF48452">
    <property type="entry name" value="TPR-like"/>
    <property type="match status" value="1"/>
</dbReference>
<dbReference type="Gene3D" id="1.25.40.10">
    <property type="entry name" value="Tetratricopeptide repeat domain"/>
    <property type="match status" value="4"/>
</dbReference>
<reference evidence="3" key="1">
    <citation type="submission" date="2015-07" db="EMBL/GenBank/DDBJ databases">
        <title>Transcriptome Assembly of Anthurium amnicola.</title>
        <authorList>
            <person name="Suzuki J."/>
        </authorList>
    </citation>
    <scope>NUCLEOTIDE SEQUENCE</scope>
</reference>
<dbReference type="AlphaFoldDB" id="A0A1D1XIR8"/>
<dbReference type="PROSITE" id="PS51375">
    <property type="entry name" value="PPR"/>
    <property type="match status" value="7"/>
</dbReference>
<proteinExistence type="predicted"/>
<feature type="repeat" description="PPR" evidence="2">
    <location>
        <begin position="358"/>
        <end position="392"/>
    </location>
</feature>
<gene>
    <name evidence="3" type="primary">At5g16420_2</name>
    <name evidence="3" type="ORF">g.75023</name>
</gene>
<name>A0A1D1XIR8_9ARAE</name>
<dbReference type="Pfam" id="PF13041">
    <property type="entry name" value="PPR_2"/>
    <property type="match status" value="3"/>
</dbReference>
<sequence length="598" mass="66799">GRWSVNAGVQICKDRHARSRSGCPELGKPEKGTMALRPLARHGAPLCGHSRGLSTVVDLAHLAHPTMDLDHLSSVAASKPDLLRSYTVTPPIQPWPRRLHPKRLAAMIRRQPDLDLALRVFHHADAFHPGFSHTYLTYHVLIDKLARARAFPQLESVLSHLRRRCCSTPPGAEGTAPFRCGEEAFITTIRSYGLAGKPSAALRTFLSIRRHFGVAASVRAFNALLNAMIQNRRFDLVAVLFKNCRSKFGILPNVFTCNILIKALCKMDNVEAAVKVLDEMPGWGMVPNVVTYTTVLGGYCARGDLHGAKKLFGEIIDRGWSPDATTYTVLMEGYCLQNRLIDAVKIMDEMVENGVAPNDVTYSLIIEAYCKAKKPGEALNLLHDMLDANYMPSSTLCCKVIDVLCEDGRVEDACDAWKKLLKKNFTPDNAISSTIIYWLCKKGKVWEARKLFGQFEKGFIPSLLTYNTLISGMCENGELQEAGRLWDDMEAKRCAPNGFTYNVLIKGFCRAGKAKEAVRVLEEMLEKGYTPDTFTYSTLVDGLYESEDREELATVLYLVASCERQLLNEDCWDVFVRKVVNDAGRTRLLLEQVINFIA</sequence>
<accession>A0A1D1XIR8</accession>
<feature type="repeat" description="PPR" evidence="2">
    <location>
        <begin position="462"/>
        <end position="496"/>
    </location>
</feature>
<dbReference type="InterPro" id="IPR011990">
    <property type="entry name" value="TPR-like_helical_dom_sf"/>
</dbReference>
<feature type="repeat" description="PPR" evidence="2">
    <location>
        <begin position="288"/>
        <end position="322"/>
    </location>
</feature>
<protein>
    <submittedName>
        <fullName evidence="3">Pentatricopeptide repeat-containing protein At5g16420, mitochondrial</fullName>
    </submittedName>
</protein>
<feature type="repeat" description="PPR" evidence="2">
    <location>
        <begin position="323"/>
        <end position="357"/>
    </location>
</feature>
<feature type="non-terminal residue" evidence="3">
    <location>
        <position position="1"/>
    </location>
</feature>
<dbReference type="InterPro" id="IPR002885">
    <property type="entry name" value="PPR_rpt"/>
</dbReference>
<dbReference type="PANTHER" id="PTHR47933:SF11">
    <property type="entry name" value="PENTATRICOPEPTIDE REPEAT-CONTAINING PROTEIN 2"/>
    <property type="match status" value="1"/>
</dbReference>